<dbReference type="EMBL" id="VSSQ01103083">
    <property type="protein sequence ID" value="MPN44168.1"/>
    <property type="molecule type" value="Genomic_DNA"/>
</dbReference>
<dbReference type="AlphaFoldDB" id="A0A645HYT9"/>
<evidence type="ECO:0000313" key="1">
    <source>
        <dbReference type="EMBL" id="MPN44168.1"/>
    </source>
</evidence>
<sequence>MQVHRTRADGAAARQRNLALTKAGNQRPERPNGCTHGFHQIVRRTEDVHITRINVHGTITLNFRTQLAQQLH</sequence>
<accession>A0A645HYT9</accession>
<reference evidence="1" key="1">
    <citation type="submission" date="2019-08" db="EMBL/GenBank/DDBJ databases">
        <authorList>
            <person name="Kucharzyk K."/>
            <person name="Murdoch R.W."/>
            <person name="Higgins S."/>
            <person name="Loffler F."/>
        </authorList>
    </citation>
    <scope>NUCLEOTIDE SEQUENCE</scope>
</reference>
<gene>
    <name evidence="1" type="ORF">SDC9_191729</name>
</gene>
<name>A0A645HYT9_9ZZZZ</name>
<protein>
    <submittedName>
        <fullName evidence="1">Uncharacterized protein</fullName>
    </submittedName>
</protein>
<proteinExistence type="predicted"/>
<comment type="caution">
    <text evidence="1">The sequence shown here is derived from an EMBL/GenBank/DDBJ whole genome shotgun (WGS) entry which is preliminary data.</text>
</comment>
<organism evidence="1">
    <name type="scientific">bioreactor metagenome</name>
    <dbReference type="NCBI Taxonomy" id="1076179"/>
    <lineage>
        <taxon>unclassified sequences</taxon>
        <taxon>metagenomes</taxon>
        <taxon>ecological metagenomes</taxon>
    </lineage>
</organism>